<dbReference type="Gene3D" id="2.102.10.10">
    <property type="entry name" value="Rieske [2Fe-2S] iron-sulphur domain"/>
    <property type="match status" value="1"/>
</dbReference>
<dbReference type="PANTHER" id="PTHR21266">
    <property type="entry name" value="IRON-SULFUR DOMAIN CONTAINING PROTEIN"/>
    <property type="match status" value="1"/>
</dbReference>
<dbReference type="OrthoDB" id="477744at2"/>
<proteinExistence type="predicted"/>
<gene>
    <name evidence="7" type="ORF">C7B82_13315</name>
</gene>
<evidence type="ECO:0000256" key="5">
    <source>
        <dbReference type="ARBA" id="ARBA00023014"/>
    </source>
</evidence>
<dbReference type="GO" id="GO:0046872">
    <property type="term" value="F:metal ion binding"/>
    <property type="evidence" value="ECO:0007669"/>
    <property type="project" value="UniProtKB-KW"/>
</dbReference>
<accession>A0A2T1E6U0</accession>
<evidence type="ECO:0000256" key="3">
    <source>
        <dbReference type="ARBA" id="ARBA00023002"/>
    </source>
</evidence>
<feature type="domain" description="Rieske" evidence="6">
    <location>
        <begin position="28"/>
        <end position="130"/>
    </location>
</feature>
<keyword evidence="3" id="KW-0560">Oxidoreductase</keyword>
<name>A0A2T1E6U0_9CYAN</name>
<dbReference type="AlphaFoldDB" id="A0A2T1E6U0"/>
<dbReference type="InterPro" id="IPR050584">
    <property type="entry name" value="Cholesterol_7-desaturase"/>
</dbReference>
<sequence length="345" mass="38547">MVSTAHRTVYPRGCTFTESDWDALAPFWYPIAFSRDVKEQPLSATLLDQRLVIWRTSAGISVANDICLHRGIPLSMGWVSGDQLVCKYHGFHYSAEGRCVEVPASPGTSIPIKLCLKTYPVKEAYGLVWTSLGGGEQYPLPNLHEWDDPDYQQILPDAVDLNAAAGRQVEGFLDVAHFAWVHTNTFGDLNNPVVPRYEVDKTPNGIRAEYLSTVSNFPKAMQDLAPPDFQWLRIFEVFFPFTARLTVHFPGEGRLCILNAASPVSARKTRVFVPLCRNFDKDAPLEPVFEFNYQVFAEDKEVVEAQYPEDLPLELSAESHIGADRTSIAYRKGLGALGLGRSYTA</sequence>
<evidence type="ECO:0000256" key="4">
    <source>
        <dbReference type="ARBA" id="ARBA00023004"/>
    </source>
</evidence>
<dbReference type="Pfam" id="PF00355">
    <property type="entry name" value="Rieske"/>
    <property type="match status" value="1"/>
</dbReference>
<keyword evidence="5" id="KW-0411">Iron-sulfur</keyword>
<keyword evidence="4" id="KW-0408">Iron</keyword>
<dbReference type="InterPro" id="IPR017941">
    <property type="entry name" value="Rieske_2Fe-2S"/>
</dbReference>
<dbReference type="GO" id="GO:0016705">
    <property type="term" value="F:oxidoreductase activity, acting on paired donors, with incorporation or reduction of molecular oxygen"/>
    <property type="evidence" value="ECO:0007669"/>
    <property type="project" value="UniProtKB-ARBA"/>
</dbReference>
<dbReference type="RefSeq" id="WP_106256778.1">
    <property type="nucleotide sequence ID" value="NZ_CAWNSW010000001.1"/>
</dbReference>
<dbReference type="PROSITE" id="PS51296">
    <property type="entry name" value="RIESKE"/>
    <property type="match status" value="1"/>
</dbReference>
<dbReference type="GO" id="GO:0004497">
    <property type="term" value="F:monooxygenase activity"/>
    <property type="evidence" value="ECO:0007669"/>
    <property type="project" value="UniProtKB-ARBA"/>
</dbReference>
<dbReference type="PANTHER" id="PTHR21266:SF57">
    <property type="entry name" value="3-CHLOROBENZOATE-3,4-DIOXYGENASE"/>
    <property type="match status" value="1"/>
</dbReference>
<dbReference type="SUPFAM" id="SSF55961">
    <property type="entry name" value="Bet v1-like"/>
    <property type="match status" value="1"/>
</dbReference>
<dbReference type="Pfam" id="PF19112">
    <property type="entry name" value="VanA_C"/>
    <property type="match status" value="1"/>
</dbReference>
<dbReference type="InterPro" id="IPR036922">
    <property type="entry name" value="Rieske_2Fe-2S_sf"/>
</dbReference>
<evidence type="ECO:0000256" key="2">
    <source>
        <dbReference type="ARBA" id="ARBA00022723"/>
    </source>
</evidence>
<keyword evidence="8" id="KW-1185">Reference proteome</keyword>
<dbReference type="SUPFAM" id="SSF50022">
    <property type="entry name" value="ISP domain"/>
    <property type="match status" value="1"/>
</dbReference>
<reference evidence="7 8" key="2">
    <citation type="submission" date="2018-03" db="EMBL/GenBank/DDBJ databases">
        <title>The ancient ancestry and fast evolution of plastids.</title>
        <authorList>
            <person name="Moore K.R."/>
            <person name="Magnabosco C."/>
            <person name="Momper L."/>
            <person name="Gold D.A."/>
            <person name="Bosak T."/>
            <person name="Fournier G.P."/>
        </authorList>
    </citation>
    <scope>NUCLEOTIDE SEQUENCE [LARGE SCALE GENOMIC DNA]</scope>
    <source>
        <strain evidence="7 8">ULC18</strain>
    </source>
</reference>
<evidence type="ECO:0000256" key="1">
    <source>
        <dbReference type="ARBA" id="ARBA00022714"/>
    </source>
</evidence>
<comment type="caution">
    <text evidence="7">The sequence shown here is derived from an EMBL/GenBank/DDBJ whole genome shotgun (WGS) entry which is preliminary data.</text>
</comment>
<dbReference type="EMBL" id="PVWK01000079">
    <property type="protein sequence ID" value="PSB28450.1"/>
    <property type="molecule type" value="Genomic_DNA"/>
</dbReference>
<dbReference type="Proteomes" id="UP000239576">
    <property type="component" value="Unassembled WGS sequence"/>
</dbReference>
<organism evidence="7 8">
    <name type="scientific">Stenomitos frigidus ULC18</name>
    <dbReference type="NCBI Taxonomy" id="2107698"/>
    <lineage>
        <taxon>Bacteria</taxon>
        <taxon>Bacillati</taxon>
        <taxon>Cyanobacteriota</taxon>
        <taxon>Cyanophyceae</taxon>
        <taxon>Leptolyngbyales</taxon>
        <taxon>Leptolyngbyaceae</taxon>
        <taxon>Stenomitos</taxon>
    </lineage>
</organism>
<evidence type="ECO:0000259" key="6">
    <source>
        <dbReference type="PROSITE" id="PS51296"/>
    </source>
</evidence>
<keyword evidence="2" id="KW-0479">Metal-binding</keyword>
<protein>
    <submittedName>
        <fullName evidence="7">Rieske (2Fe-2S) protein</fullName>
    </submittedName>
</protein>
<dbReference type="Gene3D" id="3.90.380.10">
    <property type="entry name" value="Naphthalene 1,2-dioxygenase Alpha Subunit, Chain A, domain 1"/>
    <property type="match status" value="1"/>
</dbReference>
<evidence type="ECO:0000313" key="8">
    <source>
        <dbReference type="Proteomes" id="UP000239576"/>
    </source>
</evidence>
<keyword evidence="1" id="KW-0001">2Fe-2S</keyword>
<dbReference type="InterPro" id="IPR044043">
    <property type="entry name" value="VanA_C_cat"/>
</dbReference>
<dbReference type="GO" id="GO:0051537">
    <property type="term" value="F:2 iron, 2 sulfur cluster binding"/>
    <property type="evidence" value="ECO:0007669"/>
    <property type="project" value="UniProtKB-KW"/>
</dbReference>
<reference evidence="8" key="1">
    <citation type="submission" date="2018-02" db="EMBL/GenBank/DDBJ databases">
        <authorList>
            <person name="Moore K."/>
            <person name="Momper L."/>
        </authorList>
    </citation>
    <scope>NUCLEOTIDE SEQUENCE [LARGE SCALE GENOMIC DNA]</scope>
    <source>
        <strain evidence="8">ULC18</strain>
    </source>
</reference>
<evidence type="ECO:0000313" key="7">
    <source>
        <dbReference type="EMBL" id="PSB28450.1"/>
    </source>
</evidence>